<protein>
    <recommendedName>
        <fullName evidence="3">MmcQ/YjbR family DNA-binding protein</fullName>
    </recommendedName>
</protein>
<dbReference type="SUPFAM" id="SSF142906">
    <property type="entry name" value="YjbR-like"/>
    <property type="match status" value="1"/>
</dbReference>
<accession>A0A1Y2SXR7</accession>
<dbReference type="PANTHER" id="PTHR35145">
    <property type="entry name" value="CYTOPLASMIC PROTEIN-RELATED"/>
    <property type="match status" value="1"/>
</dbReference>
<dbReference type="Pfam" id="PF04237">
    <property type="entry name" value="YjbR"/>
    <property type="match status" value="1"/>
</dbReference>
<dbReference type="Proteomes" id="UP000243540">
    <property type="component" value="Unassembled WGS sequence"/>
</dbReference>
<dbReference type="OrthoDB" id="3194910at2"/>
<dbReference type="Gene3D" id="3.90.1150.30">
    <property type="match status" value="1"/>
</dbReference>
<evidence type="ECO:0000313" key="2">
    <source>
        <dbReference type="Proteomes" id="UP000243540"/>
    </source>
</evidence>
<dbReference type="RefSeq" id="WP_086106934.1">
    <property type="nucleotide sequence ID" value="NZ_NEKB01000017.1"/>
</dbReference>
<comment type="caution">
    <text evidence="1">The sequence shown here is derived from an EMBL/GenBank/DDBJ whole genome shotgun (WGS) entry which is preliminary data.</text>
</comment>
<name>A0A1Y2SXR7_9BIFI</name>
<reference evidence="1 2" key="1">
    <citation type="submission" date="2017-04" db="EMBL/GenBank/DDBJ databases">
        <title>Draft genome sequences of Alloscardovia macacae UMA81211 and UMA81212 isolated from the feces of a rhesus macaque (Macaca mulatta).</title>
        <authorList>
            <person name="Albert K."/>
            <person name="Sela D.A."/>
        </authorList>
    </citation>
    <scope>NUCLEOTIDE SEQUENCE [LARGE SCALE GENOMIC DNA]</scope>
    <source>
        <strain evidence="1 2">UMA81212</strain>
    </source>
</reference>
<dbReference type="STRING" id="1160091.B9T39_06120"/>
<evidence type="ECO:0000313" key="1">
    <source>
        <dbReference type="EMBL" id="OTA28665.1"/>
    </source>
</evidence>
<dbReference type="InterPro" id="IPR038056">
    <property type="entry name" value="YjbR-like_sf"/>
</dbReference>
<dbReference type="AlphaFoldDB" id="A0A1Y2SXR7"/>
<dbReference type="InterPro" id="IPR058532">
    <property type="entry name" value="YjbR/MT2646/Rv2570-like"/>
</dbReference>
<dbReference type="InterPro" id="IPR007351">
    <property type="entry name" value="YjbR"/>
</dbReference>
<organism evidence="1 2">
    <name type="scientific">Alloscardovia macacae</name>
    <dbReference type="NCBI Taxonomy" id="1160091"/>
    <lineage>
        <taxon>Bacteria</taxon>
        <taxon>Bacillati</taxon>
        <taxon>Actinomycetota</taxon>
        <taxon>Actinomycetes</taxon>
        <taxon>Bifidobacteriales</taxon>
        <taxon>Bifidobacteriaceae</taxon>
        <taxon>Alloscardovia</taxon>
    </lineage>
</organism>
<evidence type="ECO:0008006" key="3">
    <source>
        <dbReference type="Google" id="ProtNLM"/>
    </source>
</evidence>
<dbReference type="PANTHER" id="PTHR35145:SF1">
    <property type="entry name" value="CYTOPLASMIC PROTEIN"/>
    <property type="match status" value="1"/>
</dbReference>
<dbReference type="EMBL" id="NEKC01000013">
    <property type="protein sequence ID" value="OTA28665.1"/>
    <property type="molecule type" value="Genomic_DNA"/>
</dbReference>
<proteinExistence type="predicted"/>
<sequence length="122" mass="13756">MSIFTSPSAVLTHVSDYYDCTVDHPFKTHPQYAVIRHRGTRTWFGLLMRISEYTLGISDSSREVLVLNLKAAPEDVDFLRSLPGFAPAYHMNKTHWVSVILDGTVPDAQVEELIAKSYALTE</sequence>
<gene>
    <name evidence="1" type="ORF">B9T39_06120</name>
</gene>